<proteinExistence type="predicted"/>
<sequence>MGVMKTPGVYIVEKNAFPNSVVEVATAVPAFIGYTEKAENGGKSLLNKPWRITSMAEFRSYYGDAPIPEFEIAEKAEDSTEDAAFIIGGKEYTADQSNTKYLLYFSMMLFFQNGGGPCYIVSVGKYNNDVEAAKLSAGITPLIKEQEPTMVVIPEAMLLAEDDCISVQQAALAHCGGVMRNRVTILDVWNGFKDRQDPDGDCIDNFRSKLAGRPHECLFFSRAT</sequence>
<accession>A0A1S6HW22</accession>
<dbReference type="Proteomes" id="UP000189545">
    <property type="component" value="Chromosome"/>
</dbReference>
<dbReference type="EMBL" id="CP014782">
    <property type="protein sequence ID" value="AQS39608.1"/>
    <property type="molecule type" value="Genomic_DNA"/>
</dbReference>
<dbReference type="PANTHER" id="PTHR35861:SF1">
    <property type="entry name" value="PHAGE TAIL SHEATH PROTEIN"/>
    <property type="match status" value="1"/>
</dbReference>
<protein>
    <recommendedName>
        <fullName evidence="3">Phage tail sheath protein FI</fullName>
    </recommendedName>
</protein>
<evidence type="ECO:0000313" key="1">
    <source>
        <dbReference type="EMBL" id="AQS39608.1"/>
    </source>
</evidence>
<dbReference type="InterPro" id="IPR052042">
    <property type="entry name" value="Tail_sheath_structural"/>
</dbReference>
<keyword evidence="2" id="KW-1185">Reference proteome</keyword>
<dbReference type="KEGG" id="spsw:Sps_04523"/>
<dbReference type="PANTHER" id="PTHR35861">
    <property type="match status" value="1"/>
</dbReference>
<evidence type="ECO:0000313" key="2">
    <source>
        <dbReference type="Proteomes" id="UP000189545"/>
    </source>
</evidence>
<name>A0A1S6HW22_9GAMM</name>
<gene>
    <name evidence="1" type="ORF">Sps_04523</name>
</gene>
<organism evidence="1 2">
    <name type="scientific">Shewanella psychrophila</name>
    <dbReference type="NCBI Taxonomy" id="225848"/>
    <lineage>
        <taxon>Bacteria</taxon>
        <taxon>Pseudomonadati</taxon>
        <taxon>Pseudomonadota</taxon>
        <taxon>Gammaproteobacteria</taxon>
        <taxon>Alteromonadales</taxon>
        <taxon>Shewanellaceae</taxon>
        <taxon>Shewanella</taxon>
    </lineage>
</organism>
<evidence type="ECO:0008006" key="3">
    <source>
        <dbReference type="Google" id="ProtNLM"/>
    </source>
</evidence>
<dbReference type="STRING" id="225848.Sps_04523"/>
<reference evidence="1 2" key="1">
    <citation type="submission" date="2016-03" db="EMBL/GenBank/DDBJ databases">
        <title>Complete genome sequence of Shewanella psychrophila WP2, a deep sea bacterium isolated from west Pacific sediment.</title>
        <authorList>
            <person name="Xu G."/>
            <person name="Jian H."/>
        </authorList>
    </citation>
    <scope>NUCLEOTIDE SEQUENCE [LARGE SCALE GENOMIC DNA]</scope>
    <source>
        <strain evidence="1 2">WP2</strain>
    </source>
</reference>
<dbReference type="Gene3D" id="3.40.50.11780">
    <property type="match status" value="1"/>
</dbReference>
<dbReference type="AlphaFoldDB" id="A0A1S6HW22"/>
<dbReference type="RefSeq" id="WP_218919605.1">
    <property type="nucleotide sequence ID" value="NZ_CP014782.1"/>
</dbReference>